<sequence>MKKFSRPTYIVIFFLLVSFTIYYGYQQDKYTISDISKYLETLDTSDGKGANGPSNEGTKSGKLTDNNDPALIEKHKIENQVNELLKKKLESELQYEREQLDAEVKKYNEESRQLRREQKSYERKKQKLLDDAQKPVEVNIRERNSENPSFVQKTYTFKTNNKENPNDNIDGEKNDLVILSAVTQQIDSKDGKFNNFLALLEGLDYPNSKTSLSILLSSKDEFKKFDEYVAKIFKEIENTKDLESLKNSFSKITLMNAQFIEDEFKIDRANRQKPEAQKQRRKLLARLRNFLVFNGIGAEIYSLSVDSDMIELPKDLITTFIESGKDIVTIRVDMKNSAGHVVHKDFDLNSWAGDRKTPTPEQDADPNLFFEPGPGPNKIQFSDIHKNPSKYGLKRSDKKSLFELNSVGGAVLFVKTEIFKQGIMFPPYYAVGTKWDREDGFDGIETEGLCYQAKSIGYSCWGLPFVVGYHEAS</sequence>
<feature type="region of interest" description="Disordered" evidence="2">
    <location>
        <begin position="44"/>
        <end position="66"/>
    </location>
</feature>
<dbReference type="GO" id="GO:0000009">
    <property type="term" value="F:alpha-1,6-mannosyltransferase activity"/>
    <property type="evidence" value="ECO:0007669"/>
    <property type="project" value="TreeGrafter"/>
</dbReference>
<evidence type="ECO:0000256" key="3">
    <source>
        <dbReference type="SAM" id="Phobius"/>
    </source>
</evidence>
<dbReference type="GO" id="GO:0000032">
    <property type="term" value="P:cell wall mannoprotein biosynthetic process"/>
    <property type="evidence" value="ECO:0007669"/>
    <property type="project" value="TreeGrafter"/>
</dbReference>
<dbReference type="PANTHER" id="PTHR43083">
    <property type="entry name" value="MANNAN POLYMERASE II"/>
    <property type="match status" value="1"/>
</dbReference>
<dbReference type="GO" id="GO:0006487">
    <property type="term" value="P:protein N-linked glycosylation"/>
    <property type="evidence" value="ECO:0007669"/>
    <property type="project" value="TreeGrafter"/>
</dbReference>
<evidence type="ECO:0000256" key="2">
    <source>
        <dbReference type="SAM" id="MobiDB-lite"/>
    </source>
</evidence>
<dbReference type="EMBL" id="CAIF01000012">
    <property type="protein sequence ID" value="CCH41147.1"/>
    <property type="molecule type" value="Genomic_DNA"/>
</dbReference>
<accession>K0KG15</accession>
<dbReference type="Gene3D" id="3.90.550.10">
    <property type="entry name" value="Spore Coat Polysaccharide Biosynthesis Protein SpsA, Chain A"/>
    <property type="match status" value="1"/>
</dbReference>
<keyword evidence="5" id="KW-1185">Reference proteome</keyword>
<feature type="region of interest" description="Disordered" evidence="2">
    <location>
        <begin position="108"/>
        <end position="130"/>
    </location>
</feature>
<reference evidence="4 5" key="1">
    <citation type="journal article" date="2012" name="Eukaryot. Cell">
        <title>Draft genome sequence of Wickerhamomyces ciferrii NRRL Y-1031 F-60-10.</title>
        <authorList>
            <person name="Schneider J."/>
            <person name="Andrea H."/>
            <person name="Blom J."/>
            <person name="Jaenicke S."/>
            <person name="Ruckert C."/>
            <person name="Schorsch C."/>
            <person name="Szczepanowski R."/>
            <person name="Farwick M."/>
            <person name="Goesmann A."/>
            <person name="Puhler A."/>
            <person name="Schaffer S."/>
            <person name="Tauch A."/>
            <person name="Kohler T."/>
            <person name="Brinkrolf K."/>
        </authorList>
    </citation>
    <scope>NUCLEOTIDE SEQUENCE [LARGE SCALE GENOMIC DNA]</scope>
    <source>
        <strain evidence="5">ATCC 14091 / BCRC 22168 / CBS 111 / JCM 3599 / NBRC 0793 / NRRL Y-1031 F-60-10</strain>
    </source>
</reference>
<dbReference type="Proteomes" id="UP000009328">
    <property type="component" value="Unassembled WGS sequence"/>
</dbReference>
<dbReference type="eggNOG" id="ENOG502S17G">
    <property type="taxonomic scope" value="Eukaryota"/>
</dbReference>
<dbReference type="InterPro" id="IPR052086">
    <property type="entry name" value="Mannan_Polymerase_Subunit"/>
</dbReference>
<protein>
    <submittedName>
        <fullName evidence="4">Mannan polymerase II complex ANP1 subunit</fullName>
    </submittedName>
</protein>
<gene>
    <name evidence="4" type="ORF">BN7_684</name>
</gene>
<keyword evidence="3" id="KW-1133">Transmembrane helix</keyword>
<comment type="caution">
    <text evidence="4">The sequence shown here is derived from an EMBL/GenBank/DDBJ whole genome shotgun (WGS) entry which is preliminary data.</text>
</comment>
<dbReference type="InterPro" id="IPR029044">
    <property type="entry name" value="Nucleotide-diphossugar_trans"/>
</dbReference>
<proteinExistence type="inferred from homology"/>
<keyword evidence="3" id="KW-0812">Transmembrane</keyword>
<dbReference type="PANTHER" id="PTHR43083:SF6">
    <property type="entry name" value="MANNAN POLYMERASE COMPLEXES SUBUNIT MNN9"/>
    <property type="match status" value="1"/>
</dbReference>
<evidence type="ECO:0000313" key="4">
    <source>
        <dbReference type="EMBL" id="CCH41147.1"/>
    </source>
</evidence>
<dbReference type="InParanoid" id="K0KG15"/>
<dbReference type="AlphaFoldDB" id="K0KG15"/>
<dbReference type="HOGENOM" id="CLU_577725_0_0_1"/>
<dbReference type="GO" id="GO:0000136">
    <property type="term" value="C:mannan polymerase complex"/>
    <property type="evidence" value="ECO:0007669"/>
    <property type="project" value="TreeGrafter"/>
</dbReference>
<keyword evidence="3" id="KW-0472">Membrane</keyword>
<comment type="similarity">
    <text evidence="1">Belongs to the ANP1/MMN9/VAN1 family.</text>
</comment>
<feature type="compositionally biased region" description="Polar residues" evidence="2">
    <location>
        <begin position="52"/>
        <end position="66"/>
    </location>
</feature>
<feature type="transmembrane region" description="Helical" evidence="3">
    <location>
        <begin position="7"/>
        <end position="25"/>
    </location>
</feature>
<evidence type="ECO:0000313" key="5">
    <source>
        <dbReference type="Proteomes" id="UP000009328"/>
    </source>
</evidence>
<name>K0KG15_WICCF</name>
<dbReference type="STRING" id="1206466.K0KG15"/>
<dbReference type="Pfam" id="PF03452">
    <property type="entry name" value="Anp1"/>
    <property type="match status" value="1"/>
</dbReference>
<evidence type="ECO:0000256" key="1">
    <source>
        <dbReference type="ARBA" id="ARBA00037964"/>
    </source>
</evidence>
<organism evidence="4 5">
    <name type="scientific">Wickerhamomyces ciferrii (strain ATCC 14091 / BCRC 22168 / CBS 111 / JCM 3599 / NBRC 0793 / NRRL Y-1031 F-60-10)</name>
    <name type="common">Yeast</name>
    <name type="synonym">Pichia ciferrii</name>
    <dbReference type="NCBI Taxonomy" id="1206466"/>
    <lineage>
        <taxon>Eukaryota</taxon>
        <taxon>Fungi</taxon>
        <taxon>Dikarya</taxon>
        <taxon>Ascomycota</taxon>
        <taxon>Saccharomycotina</taxon>
        <taxon>Saccharomycetes</taxon>
        <taxon>Phaffomycetales</taxon>
        <taxon>Wickerhamomycetaceae</taxon>
        <taxon>Wickerhamomyces</taxon>
    </lineage>
</organism>